<dbReference type="EMBL" id="CP170721">
    <property type="protein sequence ID" value="XIA19390.1"/>
    <property type="molecule type" value="Genomic_DNA"/>
</dbReference>
<accession>A0AB74USC8</accession>
<protein>
    <submittedName>
        <fullName evidence="1">Type II toxin-antitoxin system RelE/ParE family toxin</fullName>
    </submittedName>
</protein>
<sequence>MKRIFRTRTFSRWMGKTGLADPDLFQSVIEMEAGLIDADLGGQLVKKRIALPGRGKRGGARTIVATNRGDRWYFIFGFGKNERANIDKHELRALQELASDLLGQDDKALAAALEADELVEVDHD</sequence>
<evidence type="ECO:0000313" key="1">
    <source>
        <dbReference type="EMBL" id="XIA19390.1"/>
    </source>
</evidence>
<dbReference type="RefSeq" id="WP_395119338.1">
    <property type="nucleotide sequence ID" value="NZ_CP170721.1"/>
</dbReference>
<organism evidence="1">
    <name type="scientific">Rhodanobacter sp. FW102-FHT14D07</name>
    <dbReference type="NCBI Taxonomy" id="3351462"/>
    <lineage>
        <taxon>Bacteria</taxon>
        <taxon>Pseudomonadati</taxon>
        <taxon>Pseudomonadota</taxon>
        <taxon>Gammaproteobacteria</taxon>
        <taxon>Lysobacterales</taxon>
        <taxon>Rhodanobacteraceae</taxon>
        <taxon>Rhodanobacter</taxon>
    </lineage>
</organism>
<dbReference type="PIRSF" id="PIRSF018634">
    <property type="entry name" value="UCP018634"/>
    <property type="match status" value="1"/>
</dbReference>
<dbReference type="InterPro" id="IPR009387">
    <property type="entry name" value="HigB-2"/>
</dbReference>
<name>A0AB74USC8_9GAMM</name>
<dbReference type="AlphaFoldDB" id="A0AB74USC8"/>
<gene>
    <name evidence="1" type="ORF">ACFYG5_04400</name>
</gene>
<dbReference type="Pfam" id="PF06296">
    <property type="entry name" value="RelE"/>
    <property type="match status" value="1"/>
</dbReference>
<reference evidence="1" key="1">
    <citation type="submission" date="2024-10" db="EMBL/GenBank/DDBJ databases">
        <authorList>
            <person name="Lesea H.P."/>
            <person name="Kuehl J.V."/>
            <person name="Chandonia J.-M."/>
        </authorList>
    </citation>
    <scope>NUCLEOTIDE SEQUENCE</scope>
    <source>
        <strain evidence="1">FW102-FHT14D07</strain>
    </source>
</reference>
<proteinExistence type="predicted"/>